<dbReference type="InterPro" id="IPR001611">
    <property type="entry name" value="Leu-rich_rpt"/>
</dbReference>
<accession>A0A1B0C3T9</accession>
<sequence length="84" mass="9925">MSKLQYIFLNDNRIEQICSTQQLQSYHLTAINIFCTGVLLLVIMKDAGANVFTGEEELFAFDRTISRLYEMQSKVYWEKWTKLH</sequence>
<keyword evidence="2" id="KW-1185">Reference proteome</keyword>
<reference evidence="1" key="2">
    <citation type="submission" date="2020-05" db="UniProtKB">
        <authorList>
            <consortium name="EnsemblMetazoa"/>
        </authorList>
    </citation>
    <scope>IDENTIFICATION</scope>
    <source>
        <strain evidence="1">IAEA</strain>
    </source>
</reference>
<dbReference type="Proteomes" id="UP000092460">
    <property type="component" value="Unassembled WGS sequence"/>
</dbReference>
<dbReference type="AlphaFoldDB" id="A0A1B0C3T9"/>
<evidence type="ECO:0000313" key="2">
    <source>
        <dbReference type="Proteomes" id="UP000092460"/>
    </source>
</evidence>
<organism evidence="1 2">
    <name type="scientific">Glossina palpalis gambiensis</name>
    <dbReference type="NCBI Taxonomy" id="67801"/>
    <lineage>
        <taxon>Eukaryota</taxon>
        <taxon>Metazoa</taxon>
        <taxon>Ecdysozoa</taxon>
        <taxon>Arthropoda</taxon>
        <taxon>Hexapoda</taxon>
        <taxon>Insecta</taxon>
        <taxon>Pterygota</taxon>
        <taxon>Neoptera</taxon>
        <taxon>Endopterygota</taxon>
        <taxon>Diptera</taxon>
        <taxon>Brachycera</taxon>
        <taxon>Muscomorpha</taxon>
        <taxon>Hippoboscoidea</taxon>
        <taxon>Glossinidae</taxon>
        <taxon>Glossina</taxon>
    </lineage>
</organism>
<proteinExistence type="predicted"/>
<reference evidence="2" key="1">
    <citation type="submission" date="2015-01" db="EMBL/GenBank/DDBJ databases">
        <authorList>
            <person name="Aksoy S."/>
            <person name="Warren W."/>
            <person name="Wilson R.K."/>
        </authorList>
    </citation>
    <scope>NUCLEOTIDE SEQUENCE [LARGE SCALE GENOMIC DNA]</scope>
    <source>
        <strain evidence="2">IAEA</strain>
    </source>
</reference>
<dbReference type="PROSITE" id="PS51450">
    <property type="entry name" value="LRR"/>
    <property type="match status" value="1"/>
</dbReference>
<dbReference type="VEuPathDB" id="VectorBase:GPPI048362"/>
<name>A0A1B0C3T9_9MUSC</name>
<protein>
    <submittedName>
        <fullName evidence="1">Uncharacterized protein</fullName>
    </submittedName>
</protein>
<evidence type="ECO:0000313" key="1">
    <source>
        <dbReference type="EnsemblMetazoa" id="GPPI048362-PA"/>
    </source>
</evidence>
<dbReference type="EnsemblMetazoa" id="GPPI048362-RA">
    <property type="protein sequence ID" value="GPPI048362-PA"/>
    <property type="gene ID" value="GPPI048362"/>
</dbReference>
<dbReference type="EMBL" id="JXJN01025106">
    <property type="status" value="NOT_ANNOTATED_CDS"/>
    <property type="molecule type" value="Genomic_DNA"/>
</dbReference>